<organism evidence="1 2">
    <name type="scientific">Punica granatum</name>
    <name type="common">Pomegranate</name>
    <dbReference type="NCBI Taxonomy" id="22663"/>
    <lineage>
        <taxon>Eukaryota</taxon>
        <taxon>Viridiplantae</taxon>
        <taxon>Streptophyta</taxon>
        <taxon>Embryophyta</taxon>
        <taxon>Tracheophyta</taxon>
        <taxon>Spermatophyta</taxon>
        <taxon>Magnoliopsida</taxon>
        <taxon>eudicotyledons</taxon>
        <taxon>Gunneridae</taxon>
        <taxon>Pentapetalae</taxon>
        <taxon>rosids</taxon>
        <taxon>malvids</taxon>
        <taxon>Myrtales</taxon>
        <taxon>Lythraceae</taxon>
        <taxon>Punica</taxon>
    </lineage>
</organism>
<dbReference type="RefSeq" id="XP_031376820.1">
    <property type="nucleotide sequence ID" value="XM_031520960.1"/>
</dbReference>
<reference evidence="4" key="4">
    <citation type="submission" date="2025-04" db="UniProtKB">
        <authorList>
            <consortium name="RefSeq"/>
        </authorList>
    </citation>
    <scope>IDENTIFICATION</scope>
    <source>
        <tissue evidence="4">Leaf</tissue>
    </source>
</reference>
<keyword evidence="3" id="KW-1185">Reference proteome</keyword>
<reference evidence="1" key="2">
    <citation type="submission" date="2017-06" db="EMBL/GenBank/DDBJ databases">
        <title>The pomegranate genome and the genomics of punicalagin biosynthesis.</title>
        <authorList>
            <person name="Xu C."/>
        </authorList>
    </citation>
    <scope>NUCLEOTIDE SEQUENCE [LARGE SCALE GENOMIC DNA]</scope>
    <source>
        <tissue evidence="1">Fresh leaf</tissue>
    </source>
</reference>
<sequence length="247" mass="27276">MAKLVRLGLRSTTIIMRRSVSNSASSGRSTALLPQHGGVARSFFGSSVPPVASTTNRYLPSGRSRSPFVETGTGSVRRFSEDITRSPNIKDYVIYYAYKDLMADTWDDLSDSVLYDVKSALSRNTDDKAGQEILKNVFRAAEAVEEFNGALTSLKMELDDCVGMTGEDVKPLPDELTMALRTFFKRYADYLDSFGPEESYVRKKAEMELGTKMIHLKMRCAGLGSEWGKVTVLGTTGLSGSYIEQRA</sequence>
<accession>A0A218X8N5</accession>
<evidence type="ECO:0000313" key="1">
    <source>
        <dbReference type="EMBL" id="OWM80742.1"/>
    </source>
</evidence>
<evidence type="ECO:0000313" key="4">
    <source>
        <dbReference type="RefSeq" id="XP_031376820.1"/>
    </source>
</evidence>
<reference evidence="2" key="1">
    <citation type="journal article" date="2017" name="Plant J.">
        <title>The pomegranate (Punica granatum L.) genome and the genomics of punicalagin biosynthesis.</title>
        <authorList>
            <person name="Qin G."/>
            <person name="Xu C."/>
            <person name="Ming R."/>
            <person name="Tang H."/>
            <person name="Guyot R."/>
            <person name="Kramer E.M."/>
            <person name="Hu Y."/>
            <person name="Yi X."/>
            <person name="Qi Y."/>
            <person name="Xu X."/>
            <person name="Gao Z."/>
            <person name="Pan H."/>
            <person name="Jian J."/>
            <person name="Tian Y."/>
            <person name="Yue Z."/>
            <person name="Xu Y."/>
        </authorList>
    </citation>
    <scope>NUCLEOTIDE SEQUENCE [LARGE SCALE GENOMIC DNA]</scope>
    <source>
        <strain evidence="2">cv. Dabenzi</strain>
    </source>
</reference>
<reference evidence="3" key="3">
    <citation type="journal article" date="2020" name="Plant Biotechnol. J.">
        <title>The pomegranate (Punica granatum L.) draft genome dissects genetic divergence between soft- and hard-seeded cultivars.</title>
        <authorList>
            <person name="Luo X."/>
            <person name="Li H."/>
            <person name="Wu Z."/>
            <person name="Yao W."/>
            <person name="Zhao P."/>
            <person name="Cao D."/>
            <person name="Yu H."/>
            <person name="Li K."/>
            <person name="Poudel K."/>
            <person name="Zhao D."/>
            <person name="Zhang F."/>
            <person name="Xia X."/>
            <person name="Chen L."/>
            <person name="Wang Q."/>
            <person name="Jing D."/>
            <person name="Cao S."/>
        </authorList>
    </citation>
    <scope>NUCLEOTIDE SEQUENCE [LARGE SCALE GENOMIC DNA]</scope>
</reference>
<dbReference type="GO" id="GO:0006099">
    <property type="term" value="P:tricarboxylic acid cycle"/>
    <property type="evidence" value="ECO:0007669"/>
    <property type="project" value="InterPro"/>
</dbReference>
<protein>
    <submittedName>
        <fullName evidence="4">Succinate dehydrogenase subunit 5, mitochondrial-like</fullName>
    </submittedName>
</protein>
<dbReference type="GeneID" id="116192413"/>
<gene>
    <name evidence="4" type="primary">LOC116192413</name>
    <name evidence="1" type="ORF">CDL15_Pgr006772</name>
</gene>
<dbReference type="EMBL" id="MTKT01002214">
    <property type="protein sequence ID" value="OWM80742.1"/>
    <property type="molecule type" value="Genomic_DNA"/>
</dbReference>
<evidence type="ECO:0000313" key="2">
    <source>
        <dbReference type="Proteomes" id="UP000197138"/>
    </source>
</evidence>
<proteinExistence type="predicted"/>
<dbReference type="OrthoDB" id="1910373at2759"/>
<dbReference type="PANTHER" id="PTHR36139:SF1">
    <property type="entry name" value="SUCCINATE DEHYDROGENASE SUBUNIT 5, MITOCHONDRIAL"/>
    <property type="match status" value="1"/>
</dbReference>
<name>A0A218X8N5_PUNGR</name>
<dbReference type="GO" id="GO:0045273">
    <property type="term" value="C:respiratory chain complex II (succinate dehydrogenase)"/>
    <property type="evidence" value="ECO:0007669"/>
    <property type="project" value="InterPro"/>
</dbReference>
<dbReference type="PANTHER" id="PTHR36139">
    <property type="entry name" value="SUCCINATE DEHYDROGENASE SUBUNIT 5, MITOCHONDRIAL"/>
    <property type="match status" value="1"/>
</dbReference>
<evidence type="ECO:0000313" key="3">
    <source>
        <dbReference type="Proteomes" id="UP000515151"/>
    </source>
</evidence>
<dbReference type="Pfam" id="PF14290">
    <property type="entry name" value="SDH5_plant"/>
    <property type="match status" value="1"/>
</dbReference>
<dbReference type="InterPro" id="IPR025397">
    <property type="entry name" value="SDH5"/>
</dbReference>
<dbReference type="Proteomes" id="UP000515151">
    <property type="component" value="Chromosome 1"/>
</dbReference>
<dbReference type="AlphaFoldDB" id="A0A218X8N5"/>
<dbReference type="Proteomes" id="UP000197138">
    <property type="component" value="Unassembled WGS sequence"/>
</dbReference>